<dbReference type="GO" id="GO:0003887">
    <property type="term" value="F:DNA-directed DNA polymerase activity"/>
    <property type="evidence" value="ECO:0007669"/>
    <property type="project" value="UniProtKB-KW"/>
</dbReference>
<dbReference type="EMBL" id="JACNLK010000041">
    <property type="protein sequence ID" value="MBC8208502.1"/>
    <property type="molecule type" value="Genomic_DNA"/>
</dbReference>
<dbReference type="NCBIfam" id="TIGR00594">
    <property type="entry name" value="polc"/>
    <property type="match status" value="1"/>
</dbReference>
<evidence type="ECO:0000313" key="10">
    <source>
        <dbReference type="EMBL" id="MBC8208502.1"/>
    </source>
</evidence>
<accession>A0A8J6N812</accession>
<evidence type="ECO:0000256" key="4">
    <source>
        <dbReference type="ARBA" id="ARBA00022679"/>
    </source>
</evidence>
<dbReference type="Gene3D" id="3.20.20.140">
    <property type="entry name" value="Metal-dependent hydrolases"/>
    <property type="match status" value="1"/>
</dbReference>
<dbReference type="PANTHER" id="PTHR32294:SF0">
    <property type="entry name" value="DNA POLYMERASE III SUBUNIT ALPHA"/>
    <property type="match status" value="1"/>
</dbReference>
<dbReference type="InterPro" id="IPR004013">
    <property type="entry name" value="PHP_dom"/>
</dbReference>
<comment type="catalytic activity">
    <reaction evidence="8">
        <text>DNA(n) + a 2'-deoxyribonucleoside 5'-triphosphate = DNA(n+1) + diphosphate</text>
        <dbReference type="Rhea" id="RHEA:22508"/>
        <dbReference type="Rhea" id="RHEA-COMP:17339"/>
        <dbReference type="Rhea" id="RHEA-COMP:17340"/>
        <dbReference type="ChEBI" id="CHEBI:33019"/>
        <dbReference type="ChEBI" id="CHEBI:61560"/>
        <dbReference type="ChEBI" id="CHEBI:173112"/>
        <dbReference type="EC" id="2.7.7.7"/>
    </reaction>
</comment>
<protein>
    <recommendedName>
        <fullName evidence="3">DNA polymerase III subunit alpha</fullName>
        <ecNumber evidence="2">2.7.7.7</ecNumber>
    </recommendedName>
</protein>
<comment type="subcellular location">
    <subcellularLocation>
        <location evidence="1">Cytoplasm</location>
    </subcellularLocation>
</comment>
<dbReference type="CDD" id="cd12113">
    <property type="entry name" value="PHP_PolIIIA_DnaE3"/>
    <property type="match status" value="1"/>
</dbReference>
<sequence>MSAGFTHLHVHTQYSLLDGAIRIDDLLAKCKEYGMESVAITDHGAMYGALEFYLKARKAGIKPIVGCEFYIAPGNRAERDPNAVTKAFHIVLLAMNETGYKNLMKLAGIAQFEGFYYKPRIDQETLTAHNEGLIALTACLHGEIPWLIGQNDLSGARKKALEYQAIFGDRLYFELQENNIPEQTPVNQGLMLLSRELGIKTVATNDCHYLNNDEAYAHEVLLCIQTGKTINDSNRFRFSTTEFYFKSPEEMKARFSNTPESIATTQEIADRCNLEIEMGNYHFPIFPVPEGETLESMFELACREGLKDRFATMREADTLTPELEKQYRERLDYEIGVINEMGFPGYFLIVADFINWAIDHNIPVGPGRGSGAGSLAAYCMRITNIDPIPYGLIFERFLNIERKSMPDFDIDFCQERRGEVIDYVRHKYGGAAHVAQIITYGSMKARGVIRDVGRALDISFGEVDRIAKLIPEELKMTIKKAMLEEPRLQDAADRDPKIAELLKVAHTLEGLARHTSTHAAGVVVSPLPMVEYLPTCRGKDDETLTQYDMKHTEMTGLIKFDFLGLKTLTVIHHALGHIKSDIGLDLDIDAIPMDDLKTYDLLCRGDALGVFQLESAGMRELLIKMAPEQFSDLIALVALYRPGPLDSGMVDDFVETKHGRATANYPLPQIKSVLEETYGVIVYQEQVMKIANILGNYSLGDADILRRAMGKKIPEVMEQEKVKFMAGARKNEIDETKAGFVFDLMAKFAGYGFNKSHSAAYALISYQTAYLKAHYPAQFMAALLSCDMNNTDKVVLYINECREHHIEVLPPDINESQHGFTVINDRIRFGLAAVKNVGGAALESIVEERDANGSYESLEDFCNRVDSRRVNSRVIESLIKSGSFDSMGHKRSQLTTILDQSMEQAKAAQRDKLSGQMSLFGVAPELNDKALSAIPLPDIPEWEEKEKLAFEKDTVGFYITGHPLEKEARQIRIVADTDISGLENWGEDQPVRVGGLIRDKLEKKSKRGDPMAFITLEDVLSTVEVIIFPETYTRCWQMLNSNEPIVVQGTVQKNERGAKIIADDLFPLPEALEKFTESMTMRLKSGSVNRQRLEKLKELLYRFHGPCPLLLTLHFDGQGEVDVEIMKDLTIRPCREFSEAADELLGYPALAYKKRPLVGKQRKKWNRKNGN</sequence>
<dbReference type="NCBIfam" id="NF004226">
    <property type="entry name" value="PRK05673.1"/>
    <property type="match status" value="1"/>
</dbReference>
<evidence type="ECO:0000256" key="1">
    <source>
        <dbReference type="ARBA" id="ARBA00004496"/>
    </source>
</evidence>
<dbReference type="GO" id="GO:0005737">
    <property type="term" value="C:cytoplasm"/>
    <property type="evidence" value="ECO:0007669"/>
    <property type="project" value="UniProtKB-SubCell"/>
</dbReference>
<dbReference type="InterPro" id="IPR003141">
    <property type="entry name" value="Pol/His_phosphatase_N"/>
</dbReference>
<dbReference type="SMART" id="SM00481">
    <property type="entry name" value="POLIIIAc"/>
    <property type="match status" value="1"/>
</dbReference>
<dbReference type="AlphaFoldDB" id="A0A8J6N812"/>
<dbReference type="Pfam" id="PF01336">
    <property type="entry name" value="tRNA_anti-codon"/>
    <property type="match status" value="1"/>
</dbReference>
<comment type="caution">
    <text evidence="10">The sequence shown here is derived from an EMBL/GenBank/DDBJ whole genome shotgun (WGS) entry which is preliminary data.</text>
</comment>
<evidence type="ECO:0000256" key="7">
    <source>
        <dbReference type="ARBA" id="ARBA00022932"/>
    </source>
</evidence>
<reference evidence="10 11" key="1">
    <citation type="submission" date="2020-08" db="EMBL/GenBank/DDBJ databases">
        <title>Bridging the membrane lipid divide: bacteria of the FCB group superphylum have the potential to synthesize archaeal ether lipids.</title>
        <authorList>
            <person name="Villanueva L."/>
            <person name="Von Meijenfeldt F.A.B."/>
            <person name="Westbye A.B."/>
            <person name="Yadav S."/>
            <person name="Hopmans E.C."/>
            <person name="Dutilh B.E."/>
            <person name="Sinninghe Damste J.S."/>
        </authorList>
    </citation>
    <scope>NUCLEOTIDE SEQUENCE [LARGE SCALE GENOMIC DNA]</scope>
    <source>
        <strain evidence="10">NIOZ-UU81</strain>
    </source>
</reference>
<keyword evidence="4 10" id="KW-0808">Transferase</keyword>
<dbReference type="Gene3D" id="1.10.10.1600">
    <property type="entry name" value="Bacterial DNA polymerase III alpha subunit, thumb domain"/>
    <property type="match status" value="1"/>
</dbReference>
<dbReference type="InterPro" id="IPR016195">
    <property type="entry name" value="Pol/histidinol_Pase-like"/>
</dbReference>
<evidence type="ECO:0000256" key="6">
    <source>
        <dbReference type="ARBA" id="ARBA00022705"/>
    </source>
</evidence>
<dbReference type="Pfam" id="PF07733">
    <property type="entry name" value="DNA_pol3_alpha"/>
    <property type="match status" value="1"/>
</dbReference>
<gene>
    <name evidence="10" type="primary">dnaE</name>
    <name evidence="10" type="ORF">H8E79_04980</name>
</gene>
<dbReference type="GO" id="GO:0003676">
    <property type="term" value="F:nucleic acid binding"/>
    <property type="evidence" value="ECO:0007669"/>
    <property type="project" value="InterPro"/>
</dbReference>
<keyword evidence="5 10" id="KW-0548">Nucleotidyltransferase</keyword>
<name>A0A8J6N812_9BACT</name>
<dbReference type="Pfam" id="PF14579">
    <property type="entry name" value="HHH_6"/>
    <property type="match status" value="1"/>
</dbReference>
<dbReference type="Pfam" id="PF02811">
    <property type="entry name" value="PHP"/>
    <property type="match status" value="1"/>
</dbReference>
<dbReference type="EC" id="2.7.7.7" evidence="2"/>
<dbReference type="GO" id="GO:0008408">
    <property type="term" value="F:3'-5' exonuclease activity"/>
    <property type="evidence" value="ECO:0007669"/>
    <property type="project" value="InterPro"/>
</dbReference>
<dbReference type="InterPro" id="IPR004805">
    <property type="entry name" value="DnaE2/DnaE/PolC"/>
</dbReference>
<feature type="domain" description="Polymerase/histidinol phosphatase N-terminal" evidence="9">
    <location>
        <begin position="6"/>
        <end position="73"/>
    </location>
</feature>
<evidence type="ECO:0000313" key="11">
    <source>
        <dbReference type="Proteomes" id="UP000599024"/>
    </source>
</evidence>
<dbReference type="InterPro" id="IPR004365">
    <property type="entry name" value="NA-bd_OB_tRNA"/>
</dbReference>
<evidence type="ECO:0000256" key="8">
    <source>
        <dbReference type="ARBA" id="ARBA00049244"/>
    </source>
</evidence>
<evidence type="ECO:0000256" key="5">
    <source>
        <dbReference type="ARBA" id="ARBA00022695"/>
    </source>
</evidence>
<organism evidence="10 11">
    <name type="scientific">Candidatus Desulfatifera sulfidica</name>
    <dbReference type="NCBI Taxonomy" id="2841691"/>
    <lineage>
        <taxon>Bacteria</taxon>
        <taxon>Pseudomonadati</taxon>
        <taxon>Thermodesulfobacteriota</taxon>
        <taxon>Desulfobulbia</taxon>
        <taxon>Desulfobulbales</taxon>
        <taxon>Desulfobulbaceae</taxon>
        <taxon>Candidatus Desulfatifera</taxon>
    </lineage>
</organism>
<dbReference type="Proteomes" id="UP000599024">
    <property type="component" value="Unassembled WGS sequence"/>
</dbReference>
<evidence type="ECO:0000256" key="2">
    <source>
        <dbReference type="ARBA" id="ARBA00012417"/>
    </source>
</evidence>
<dbReference type="NCBIfam" id="NF005298">
    <property type="entry name" value="PRK06826.1"/>
    <property type="match status" value="1"/>
</dbReference>
<dbReference type="InterPro" id="IPR011708">
    <property type="entry name" value="DNA_pol3_alpha_NTPase_dom"/>
</dbReference>
<dbReference type="InterPro" id="IPR029460">
    <property type="entry name" value="DNAPol_HHH"/>
</dbReference>
<keyword evidence="6" id="KW-0235">DNA replication</keyword>
<proteinExistence type="predicted"/>
<dbReference type="SUPFAM" id="SSF89550">
    <property type="entry name" value="PHP domain-like"/>
    <property type="match status" value="1"/>
</dbReference>
<dbReference type="InterPro" id="IPR040982">
    <property type="entry name" value="DNA_pol3_finger"/>
</dbReference>
<dbReference type="Gene3D" id="1.10.150.870">
    <property type="match status" value="1"/>
</dbReference>
<evidence type="ECO:0000256" key="3">
    <source>
        <dbReference type="ARBA" id="ARBA00019114"/>
    </source>
</evidence>
<dbReference type="Pfam" id="PF17657">
    <property type="entry name" value="DNA_pol3_finger"/>
    <property type="match status" value="1"/>
</dbReference>
<evidence type="ECO:0000259" key="9">
    <source>
        <dbReference type="SMART" id="SM00481"/>
    </source>
</evidence>
<dbReference type="GO" id="GO:0006260">
    <property type="term" value="P:DNA replication"/>
    <property type="evidence" value="ECO:0007669"/>
    <property type="project" value="UniProtKB-KW"/>
</dbReference>
<dbReference type="CDD" id="cd04485">
    <property type="entry name" value="DnaE_OBF"/>
    <property type="match status" value="1"/>
</dbReference>
<keyword evidence="7" id="KW-0239">DNA-directed DNA polymerase</keyword>
<dbReference type="PANTHER" id="PTHR32294">
    <property type="entry name" value="DNA POLYMERASE III SUBUNIT ALPHA"/>
    <property type="match status" value="1"/>
</dbReference>
<dbReference type="InterPro" id="IPR041931">
    <property type="entry name" value="DNA_pol3_alpha_thumb_dom"/>
</dbReference>